<dbReference type="SUPFAM" id="SSF52833">
    <property type="entry name" value="Thioredoxin-like"/>
    <property type="match status" value="1"/>
</dbReference>
<organism evidence="2 3">
    <name type="scientific">Flavobacterium fragile</name>
    <dbReference type="NCBI Taxonomy" id="2949085"/>
    <lineage>
        <taxon>Bacteria</taxon>
        <taxon>Pseudomonadati</taxon>
        <taxon>Bacteroidota</taxon>
        <taxon>Flavobacteriia</taxon>
        <taxon>Flavobacteriales</taxon>
        <taxon>Flavobacteriaceae</taxon>
        <taxon>Flavobacterium</taxon>
    </lineage>
</organism>
<evidence type="ECO:0000313" key="3">
    <source>
        <dbReference type="Proteomes" id="UP001203342"/>
    </source>
</evidence>
<gene>
    <name evidence="2" type="ORF">NAT47_07220</name>
</gene>
<sequence length="246" mass="27967">MKTKQNILSPKMIVEVWSDILCPFCYIGKRQYETALAQFADRNHVELVWKSYQLDPTASEVASESQLDYLVKRKGMSVEQVKGMLDNVIEYAKQVGLEYDLYNAVIVNSFKAHRLIQFAKTKGLGDAMEERLFRAFFTECKNVADLAILTQLGTEIGLDETELQAAFTDDLYAYMVNQDIQEARQIGVTGVPFFVFNRKYGVSGAQPAEAFLQTLETSFAEWRKEHLVTKLEIIEGNVCKLDGECE</sequence>
<protein>
    <submittedName>
        <fullName evidence="2">DsbA family oxidoreductase</fullName>
    </submittedName>
</protein>
<dbReference type="InterPro" id="IPR001853">
    <property type="entry name" value="DSBA-like_thioredoxin_dom"/>
</dbReference>
<dbReference type="EMBL" id="JAMLJN010000005">
    <property type="protein sequence ID" value="MCL9770203.1"/>
    <property type="molecule type" value="Genomic_DNA"/>
</dbReference>
<dbReference type="RefSeq" id="WP_250581727.1">
    <property type="nucleotide sequence ID" value="NZ_JAMLJN010000005.1"/>
</dbReference>
<evidence type="ECO:0000313" key="2">
    <source>
        <dbReference type="EMBL" id="MCL9770203.1"/>
    </source>
</evidence>
<keyword evidence="3" id="KW-1185">Reference proteome</keyword>
<dbReference type="PANTHER" id="PTHR13887">
    <property type="entry name" value="GLUTATHIONE S-TRANSFERASE KAPPA"/>
    <property type="match status" value="1"/>
</dbReference>
<name>A0ABT0TGW8_9FLAO</name>
<comment type="caution">
    <text evidence="2">The sequence shown here is derived from an EMBL/GenBank/DDBJ whole genome shotgun (WGS) entry which is preliminary data.</text>
</comment>
<reference evidence="2 3" key="1">
    <citation type="submission" date="2022-05" db="EMBL/GenBank/DDBJ databases">
        <title>Flavobacterium sp., isolated from activated sludge.</title>
        <authorList>
            <person name="Ran Q."/>
        </authorList>
    </citation>
    <scope>NUCLEOTIDE SEQUENCE [LARGE SCALE GENOMIC DNA]</scope>
    <source>
        <strain evidence="2 3">HXWNR69</strain>
    </source>
</reference>
<proteinExistence type="predicted"/>
<accession>A0ABT0TGW8</accession>
<feature type="domain" description="DSBA-like thioredoxin" evidence="1">
    <location>
        <begin position="14"/>
        <end position="215"/>
    </location>
</feature>
<dbReference type="Gene3D" id="3.40.30.10">
    <property type="entry name" value="Glutaredoxin"/>
    <property type="match status" value="1"/>
</dbReference>
<dbReference type="Proteomes" id="UP001203342">
    <property type="component" value="Unassembled WGS sequence"/>
</dbReference>
<dbReference type="PANTHER" id="PTHR13887:SF41">
    <property type="entry name" value="THIOREDOXIN SUPERFAMILY PROTEIN"/>
    <property type="match status" value="1"/>
</dbReference>
<evidence type="ECO:0000259" key="1">
    <source>
        <dbReference type="Pfam" id="PF01323"/>
    </source>
</evidence>
<dbReference type="Pfam" id="PF01323">
    <property type="entry name" value="DSBA"/>
    <property type="match status" value="1"/>
</dbReference>
<dbReference type="CDD" id="cd03024">
    <property type="entry name" value="DsbA_FrnE"/>
    <property type="match status" value="1"/>
</dbReference>
<dbReference type="InterPro" id="IPR036249">
    <property type="entry name" value="Thioredoxin-like_sf"/>
</dbReference>